<dbReference type="GO" id="GO:0016746">
    <property type="term" value="F:acyltransferase activity"/>
    <property type="evidence" value="ECO:0007669"/>
    <property type="project" value="UniProtKB-KW"/>
</dbReference>
<keyword evidence="3" id="KW-0808">Transferase</keyword>
<proteinExistence type="predicted"/>
<dbReference type="PANTHER" id="PTHR23028:SF53">
    <property type="entry name" value="ACYL_TRANSF_3 DOMAIN-CONTAINING PROTEIN"/>
    <property type="match status" value="1"/>
</dbReference>
<feature type="transmembrane region" description="Helical" evidence="1">
    <location>
        <begin position="152"/>
        <end position="173"/>
    </location>
</feature>
<evidence type="ECO:0000313" key="4">
    <source>
        <dbReference type="Proteomes" id="UP001595904"/>
    </source>
</evidence>
<dbReference type="InterPro" id="IPR002656">
    <property type="entry name" value="Acyl_transf_3_dom"/>
</dbReference>
<keyword evidence="3" id="KW-0012">Acyltransferase</keyword>
<name>A0ABV8SKM8_9GAMM</name>
<feature type="transmembrane region" description="Helical" evidence="1">
    <location>
        <begin position="180"/>
        <end position="197"/>
    </location>
</feature>
<dbReference type="RefSeq" id="WP_380594610.1">
    <property type="nucleotide sequence ID" value="NZ_JBHSDU010000001.1"/>
</dbReference>
<comment type="caution">
    <text evidence="3">The sequence shown here is derived from an EMBL/GenBank/DDBJ whole genome shotgun (WGS) entry which is preliminary data.</text>
</comment>
<keyword evidence="4" id="KW-1185">Reference proteome</keyword>
<dbReference type="EC" id="2.3.-.-" evidence="3"/>
<feature type="transmembrane region" description="Helical" evidence="1">
    <location>
        <begin position="62"/>
        <end position="79"/>
    </location>
</feature>
<dbReference type="InterPro" id="IPR050879">
    <property type="entry name" value="Acyltransferase_3"/>
</dbReference>
<protein>
    <submittedName>
        <fullName evidence="3">Acyltransferase family protein</fullName>
        <ecNumber evidence="3">2.3.-.-</ecNumber>
    </submittedName>
</protein>
<feature type="transmembrane region" description="Helical" evidence="1">
    <location>
        <begin position="227"/>
        <end position="245"/>
    </location>
</feature>
<feature type="transmembrane region" description="Helical" evidence="1">
    <location>
        <begin position="28"/>
        <end position="47"/>
    </location>
</feature>
<evidence type="ECO:0000256" key="1">
    <source>
        <dbReference type="SAM" id="Phobius"/>
    </source>
</evidence>
<sequence>MDWLRDRFEFERDGGGHTIRPMEGLRGFAVLLVFLVHYESLLAPWIAHDAPLVALAHALETIGYNGVDLFFVLSGYLIYGSLLSRRQSFQKYFARRLRRIYPAFTVVFVIYLALSILLPAESKIPEDNAAWFLIANYLLLPDLWPVQPMITVAWSLSYEMFCYLALPLLVALFKLRDRSVTWRVTFFLSIAVAFAVYTAFNGGPVRLIMFISGIALYEAINNSELKIGNGLGAHALVVGLLFMLWPMAEPVGKSIKVSVLFVSFFVFGLACLRSSQGWLPMAFSWTPLRWLGNMSYSYYLLHGLVLKGGFMLLSKLLPPTGEQSFLHWVLLLPMLALTLVPSAALFFTIERPFSLAPRSNLADMQRSPA</sequence>
<dbReference type="Proteomes" id="UP001595904">
    <property type="component" value="Unassembled WGS sequence"/>
</dbReference>
<feature type="domain" description="Acyltransferase 3" evidence="2">
    <location>
        <begin position="22"/>
        <end position="343"/>
    </location>
</feature>
<feature type="transmembrane region" description="Helical" evidence="1">
    <location>
        <begin position="100"/>
        <end position="118"/>
    </location>
</feature>
<gene>
    <name evidence="3" type="ORF">ACFPN2_02425</name>
</gene>
<keyword evidence="1" id="KW-0812">Transmembrane</keyword>
<feature type="transmembrane region" description="Helical" evidence="1">
    <location>
        <begin position="296"/>
        <end position="313"/>
    </location>
</feature>
<evidence type="ECO:0000313" key="3">
    <source>
        <dbReference type="EMBL" id="MFC4307926.1"/>
    </source>
</evidence>
<keyword evidence="1" id="KW-1133">Transmembrane helix</keyword>
<evidence type="ECO:0000259" key="2">
    <source>
        <dbReference type="Pfam" id="PF01757"/>
    </source>
</evidence>
<keyword evidence="1" id="KW-0472">Membrane</keyword>
<accession>A0ABV8SKM8</accession>
<feature type="transmembrane region" description="Helical" evidence="1">
    <location>
        <begin position="325"/>
        <end position="349"/>
    </location>
</feature>
<dbReference type="PANTHER" id="PTHR23028">
    <property type="entry name" value="ACETYLTRANSFERASE"/>
    <property type="match status" value="1"/>
</dbReference>
<reference evidence="4" key="1">
    <citation type="journal article" date="2019" name="Int. J. Syst. Evol. Microbiol.">
        <title>The Global Catalogue of Microorganisms (GCM) 10K type strain sequencing project: providing services to taxonomists for standard genome sequencing and annotation.</title>
        <authorList>
            <consortium name="The Broad Institute Genomics Platform"/>
            <consortium name="The Broad Institute Genome Sequencing Center for Infectious Disease"/>
            <person name="Wu L."/>
            <person name="Ma J."/>
        </authorList>
    </citation>
    <scope>NUCLEOTIDE SEQUENCE [LARGE SCALE GENOMIC DNA]</scope>
    <source>
        <strain evidence="4">CGMCC 1.10759</strain>
    </source>
</reference>
<feature type="transmembrane region" description="Helical" evidence="1">
    <location>
        <begin position="257"/>
        <end position="275"/>
    </location>
</feature>
<organism evidence="3 4">
    <name type="scientific">Steroidobacter flavus</name>
    <dbReference type="NCBI Taxonomy" id="1842136"/>
    <lineage>
        <taxon>Bacteria</taxon>
        <taxon>Pseudomonadati</taxon>
        <taxon>Pseudomonadota</taxon>
        <taxon>Gammaproteobacteria</taxon>
        <taxon>Steroidobacterales</taxon>
        <taxon>Steroidobacteraceae</taxon>
        <taxon>Steroidobacter</taxon>
    </lineage>
</organism>
<dbReference type="Pfam" id="PF01757">
    <property type="entry name" value="Acyl_transf_3"/>
    <property type="match status" value="1"/>
</dbReference>
<dbReference type="EMBL" id="JBHSDU010000001">
    <property type="protein sequence ID" value="MFC4307926.1"/>
    <property type="molecule type" value="Genomic_DNA"/>
</dbReference>